<proteinExistence type="inferred from homology"/>
<feature type="binding site" evidence="8">
    <location>
        <position position="183"/>
    </location>
    <ligand>
        <name>substrate</name>
    </ligand>
</feature>
<evidence type="ECO:0000256" key="7">
    <source>
        <dbReference type="ARBA" id="ARBA00051712"/>
    </source>
</evidence>
<dbReference type="PANTHER" id="PTHR31689">
    <property type="entry name" value="DIAMINOPIMELATE EPIMERASE, CHLOROPLASTIC"/>
    <property type="match status" value="1"/>
</dbReference>
<evidence type="ECO:0000256" key="8">
    <source>
        <dbReference type="HAMAP-Rule" id="MF_00197"/>
    </source>
</evidence>
<evidence type="ECO:0000256" key="1">
    <source>
        <dbReference type="ARBA" id="ARBA00005196"/>
    </source>
</evidence>
<evidence type="ECO:0000256" key="3">
    <source>
        <dbReference type="ARBA" id="ARBA00013080"/>
    </source>
</evidence>
<dbReference type="GO" id="GO:0008837">
    <property type="term" value="F:diaminopimelate epimerase activity"/>
    <property type="evidence" value="ECO:0007669"/>
    <property type="project" value="UniProtKB-UniRule"/>
</dbReference>
<keyword evidence="5 8" id="KW-0457">Lysine biosynthesis</keyword>
<accession>A0A1E5IMW9</accession>
<reference evidence="10 11" key="1">
    <citation type="submission" date="2015-11" db="EMBL/GenBank/DDBJ databases">
        <title>Evidence for parallel genomic evolution in an endosymbiosis of termite gut flagellates.</title>
        <authorList>
            <person name="Zheng H."/>
        </authorList>
    </citation>
    <scope>NUCLEOTIDE SEQUENCE [LARGE SCALE GENOMIC DNA]</scope>
    <source>
        <strain evidence="10 11">CET450</strain>
    </source>
</reference>
<dbReference type="AlphaFoldDB" id="A0A1E5IMW9"/>
<keyword evidence="8" id="KW-0963">Cytoplasm</keyword>
<feature type="active site" description="Proton acceptor" evidence="8">
    <location>
        <position position="211"/>
    </location>
</feature>
<feature type="binding site" evidence="8">
    <location>
        <begin position="212"/>
        <end position="213"/>
    </location>
    <ligand>
        <name>substrate</name>
    </ligand>
</feature>
<keyword evidence="6 8" id="KW-0413">Isomerase</keyword>
<evidence type="ECO:0000256" key="2">
    <source>
        <dbReference type="ARBA" id="ARBA00010219"/>
    </source>
</evidence>
<feature type="binding site" evidence="8">
    <location>
        <begin position="201"/>
        <end position="202"/>
    </location>
    <ligand>
        <name>substrate</name>
    </ligand>
</feature>
<dbReference type="EC" id="5.1.1.7" evidence="3 8"/>
<dbReference type="GO" id="GO:0005829">
    <property type="term" value="C:cytosol"/>
    <property type="evidence" value="ECO:0007669"/>
    <property type="project" value="TreeGrafter"/>
</dbReference>
<evidence type="ECO:0000313" key="11">
    <source>
        <dbReference type="Proteomes" id="UP000095237"/>
    </source>
</evidence>
<dbReference type="Gene3D" id="3.10.310.10">
    <property type="entry name" value="Diaminopimelate Epimerase, Chain A, domain 1"/>
    <property type="match status" value="2"/>
</dbReference>
<feature type="binding site" evidence="8">
    <location>
        <begin position="78"/>
        <end position="79"/>
    </location>
    <ligand>
        <name>substrate</name>
    </ligand>
</feature>
<dbReference type="SUPFAM" id="SSF54506">
    <property type="entry name" value="Diaminopimelate epimerase-like"/>
    <property type="match status" value="2"/>
</dbReference>
<feature type="active site" description="Proton donor" evidence="8">
    <location>
        <position position="77"/>
    </location>
</feature>
<dbReference type="PROSITE" id="PS01326">
    <property type="entry name" value="DAP_EPIMERASE"/>
    <property type="match status" value="1"/>
</dbReference>
<evidence type="ECO:0000256" key="6">
    <source>
        <dbReference type="ARBA" id="ARBA00023235"/>
    </source>
</evidence>
<comment type="catalytic activity">
    <reaction evidence="7 8">
        <text>(2S,6S)-2,6-diaminopimelate = meso-2,6-diaminopimelate</text>
        <dbReference type="Rhea" id="RHEA:15393"/>
        <dbReference type="ChEBI" id="CHEBI:57609"/>
        <dbReference type="ChEBI" id="CHEBI:57791"/>
        <dbReference type="EC" id="5.1.1.7"/>
    </reaction>
</comment>
<dbReference type="UniPathway" id="UPA00034">
    <property type="reaction ID" value="UER00025"/>
</dbReference>
<dbReference type="NCBIfam" id="TIGR00652">
    <property type="entry name" value="DapF"/>
    <property type="match status" value="1"/>
</dbReference>
<comment type="caution">
    <text evidence="10">The sequence shown here is derived from an EMBL/GenBank/DDBJ whole genome shotgun (WGS) entry which is preliminary data.</text>
</comment>
<gene>
    <name evidence="8" type="primary">dapF</name>
    <name evidence="10" type="ORF">ATZ36_12605</name>
</gene>
<dbReference type="Proteomes" id="UP000095237">
    <property type="component" value="Unassembled WGS sequence"/>
</dbReference>
<evidence type="ECO:0000256" key="9">
    <source>
        <dbReference type="PROSITE-ProRule" id="PRU10125"/>
    </source>
</evidence>
<evidence type="ECO:0000313" key="10">
    <source>
        <dbReference type="EMBL" id="OEG71812.1"/>
    </source>
</evidence>
<dbReference type="EMBL" id="LNVX01000058">
    <property type="protein sequence ID" value="OEG71812.1"/>
    <property type="molecule type" value="Genomic_DNA"/>
</dbReference>
<comment type="function">
    <text evidence="8">Catalyzes the stereoinversion of LL-2,6-diaminopimelate (L,L-DAP) to meso-diaminopimelate (meso-DAP), a precursor of L-lysine and an essential component of the bacterial peptidoglycan.</text>
</comment>
<dbReference type="PANTHER" id="PTHR31689:SF0">
    <property type="entry name" value="DIAMINOPIMELATE EPIMERASE"/>
    <property type="match status" value="1"/>
</dbReference>
<feature type="site" description="Could be important to modulate the pK values of the two catalytic cysteine residues" evidence="8">
    <location>
        <position position="151"/>
    </location>
</feature>
<comment type="subunit">
    <text evidence="8">Homodimer.</text>
</comment>
<feature type="binding site" evidence="8">
    <location>
        <position position="15"/>
    </location>
    <ligand>
        <name>substrate</name>
    </ligand>
</feature>
<keyword evidence="11" id="KW-1185">Reference proteome</keyword>
<evidence type="ECO:0000256" key="4">
    <source>
        <dbReference type="ARBA" id="ARBA00022605"/>
    </source>
</evidence>
<sequence>MKMNVNFSKLTAAGNDFVLIDNRESIIAQEDCQALAKKLCDRKYSVGADGLILLEKSACKDFKMKCFNSDGSYASMCGNGGRSIAKFAYDLGVANLKMVFETDAGVINAEILPEDRVRLDLYDPRDLKENIGIEANGKEFDVDFINTGVPHAVIFVDDIEKIDVFGYGRAVRRHKTFAPAGTNVNFVKVIKDNTLLVRTYERGVEDETLACGTGITASGIISVLKGFAESPVKVIARGGDKLSVSLKNSKDKISNVVLEGPALITFKGTVKINTKRSVKSAK</sequence>
<dbReference type="InterPro" id="IPR018510">
    <property type="entry name" value="DAP_epimerase_AS"/>
</dbReference>
<keyword evidence="4 8" id="KW-0028">Amino-acid biosynthesis</keyword>
<comment type="caution">
    <text evidence="8">Lacks conserved residue(s) required for the propagation of feature annotation.</text>
</comment>
<comment type="subcellular location">
    <subcellularLocation>
        <location evidence="8">Cytoplasm</location>
    </subcellularLocation>
</comment>
<dbReference type="HAMAP" id="MF_00197">
    <property type="entry name" value="DAP_epimerase"/>
    <property type="match status" value="1"/>
</dbReference>
<feature type="active site" evidence="9">
    <location>
        <position position="77"/>
    </location>
</feature>
<feature type="site" description="Could be important to modulate the pK values of the two catalytic cysteine residues" evidence="8">
    <location>
        <position position="201"/>
    </location>
</feature>
<dbReference type="Pfam" id="PF01678">
    <property type="entry name" value="DAP_epimerase"/>
    <property type="match status" value="2"/>
</dbReference>
<comment type="similarity">
    <text evidence="2 8">Belongs to the diaminopimelate epimerase family.</text>
</comment>
<dbReference type="GO" id="GO:0009089">
    <property type="term" value="P:lysine biosynthetic process via diaminopimelate"/>
    <property type="evidence" value="ECO:0007669"/>
    <property type="project" value="UniProtKB-UniRule"/>
</dbReference>
<dbReference type="InterPro" id="IPR001653">
    <property type="entry name" value="DAP_epimerase_DapF"/>
</dbReference>
<organism evidence="10 11">
    <name type="scientific">Endomicrobium trichonymphae</name>
    <dbReference type="NCBI Taxonomy" id="1408204"/>
    <lineage>
        <taxon>Bacteria</taxon>
        <taxon>Pseudomonadati</taxon>
        <taxon>Elusimicrobiota</taxon>
        <taxon>Endomicrobiia</taxon>
        <taxon>Endomicrobiales</taxon>
        <taxon>Endomicrobiaceae</taxon>
        <taxon>Candidatus Endomicrobiellum</taxon>
    </lineage>
</organism>
<protein>
    <recommendedName>
        <fullName evidence="3 8">Diaminopimelate epimerase</fullName>
        <shortName evidence="8">DAP epimerase</shortName>
        <ecNumber evidence="3 8">5.1.1.7</ecNumber>
    </recommendedName>
    <alternativeName>
        <fullName evidence="8">PLP-independent amino acid racemase</fullName>
    </alternativeName>
</protein>
<evidence type="ECO:0000256" key="5">
    <source>
        <dbReference type="ARBA" id="ARBA00023154"/>
    </source>
</evidence>
<comment type="pathway">
    <text evidence="1 8">Amino-acid biosynthesis; L-lysine biosynthesis via DAP pathway; DL-2,6-diaminopimelate from LL-2,6-diaminopimelate: step 1/1.</text>
</comment>
<feature type="binding site" evidence="8">
    <location>
        <position position="68"/>
    </location>
    <ligand>
        <name>substrate</name>
    </ligand>
</feature>
<name>A0A1E5IMW9_ENDTX</name>